<keyword evidence="9 10" id="KW-0961">Cell wall biogenesis/degradation</keyword>
<proteinExistence type="inferred from homology"/>
<evidence type="ECO:0000256" key="11">
    <source>
        <dbReference type="RuleBase" id="RU004136"/>
    </source>
</evidence>
<feature type="binding site" evidence="10">
    <location>
        <begin position="107"/>
        <end position="113"/>
    </location>
    <ligand>
        <name>ATP</name>
        <dbReference type="ChEBI" id="CHEBI:30616"/>
    </ligand>
</feature>
<dbReference type="InterPro" id="IPR013221">
    <property type="entry name" value="Mur_ligase_cen"/>
</dbReference>
<dbReference type="InterPro" id="IPR005863">
    <property type="entry name" value="UDP-N-AcMur_synth"/>
</dbReference>
<dbReference type="InterPro" id="IPR004101">
    <property type="entry name" value="Mur_ligase_C"/>
</dbReference>
<dbReference type="InterPro" id="IPR000713">
    <property type="entry name" value="Mur_ligase_N"/>
</dbReference>
<keyword evidence="2 10" id="KW-0436">Ligase</keyword>
<dbReference type="EC" id="6.3.2.10" evidence="10 11"/>
<evidence type="ECO:0000256" key="8">
    <source>
        <dbReference type="ARBA" id="ARBA00023306"/>
    </source>
</evidence>
<evidence type="ECO:0000256" key="9">
    <source>
        <dbReference type="ARBA" id="ARBA00023316"/>
    </source>
</evidence>
<keyword evidence="7 10" id="KW-0573">Peptidoglycan synthesis</keyword>
<evidence type="ECO:0000256" key="1">
    <source>
        <dbReference type="ARBA" id="ARBA00022490"/>
    </source>
</evidence>
<feature type="domain" description="Mur ligase central" evidence="14">
    <location>
        <begin position="105"/>
        <end position="296"/>
    </location>
</feature>
<dbReference type="GO" id="GO:0051301">
    <property type="term" value="P:cell division"/>
    <property type="evidence" value="ECO:0007669"/>
    <property type="project" value="UniProtKB-KW"/>
</dbReference>
<evidence type="ECO:0000313" key="15">
    <source>
        <dbReference type="EMBL" id="TCL43805.1"/>
    </source>
</evidence>
<name>A0A9X8UK29_9FIRM</name>
<comment type="function">
    <text evidence="10 11">Involved in cell wall formation. Catalyzes the final step in the synthesis of UDP-N-acetylmuramoyl-pentapeptide, the precursor of murein.</text>
</comment>
<dbReference type="SUPFAM" id="SSF53623">
    <property type="entry name" value="MurD-like peptide ligases, catalytic domain"/>
    <property type="match status" value="1"/>
</dbReference>
<dbReference type="PANTHER" id="PTHR43024:SF1">
    <property type="entry name" value="UDP-N-ACETYLMURAMOYL-TRIPEPTIDE--D-ALANYL-D-ALANINE LIGASE"/>
    <property type="match status" value="1"/>
</dbReference>
<sequence>MQPTPIKLLASALGYTTAGEELITHVSTDSRDITPGCVFVCVKGARFDGHDFAPEAVRQGASYVVASERVPLTQDKVFYVDNTLDALIKLAGAYRSQFSPITVGVTGSVGKTTTKEFIAAVASRRYKTLKNEGNQNTEIGVPNTIWKLDQSHECTVIEMGQDKMDDILKLTMAVRPDIAVVTSVGTAHIEFLGSRENILRGKLQIADSMGPHAPLILCADNDLLGGVTNGYNEQLRDKRIVRFGIEAERCDVRAVDIREGERETRFTVRYPGGEVEATIPTIGRHTVLDALAAFAVGLEMKIGPKEIALGLYDYAPAGMRQHIVPCGAITLVEDCYNANPDSMKAALSTFGSMKVRGRRVAVLGDMLELGETAKDAHYEVGRFAAAQGLDLLFCYGRWCLELCRGAKGAGMGEAYYFPTQEEMYQSLRQSLQEGDTVWLKASLGMKLGESVSRLREEYQGR</sequence>
<dbReference type="Proteomes" id="UP000294682">
    <property type="component" value="Unassembled WGS sequence"/>
</dbReference>
<gene>
    <name evidence="10" type="primary">murF</name>
    <name evidence="15" type="ORF">EDD78_104144</name>
</gene>
<dbReference type="Pfam" id="PF01225">
    <property type="entry name" value="Mur_ligase"/>
    <property type="match status" value="1"/>
</dbReference>
<evidence type="ECO:0000259" key="13">
    <source>
        <dbReference type="Pfam" id="PF02875"/>
    </source>
</evidence>
<dbReference type="SUPFAM" id="SSF53244">
    <property type="entry name" value="MurD-like peptide ligases, peptide-binding domain"/>
    <property type="match status" value="1"/>
</dbReference>
<comment type="catalytic activity">
    <reaction evidence="10 11">
        <text>D-alanyl-D-alanine + UDP-N-acetyl-alpha-D-muramoyl-L-alanyl-gamma-D-glutamyl-meso-2,6-diaminopimelate + ATP = UDP-N-acetyl-alpha-D-muramoyl-L-alanyl-gamma-D-glutamyl-meso-2,6-diaminopimeloyl-D-alanyl-D-alanine + ADP + phosphate + H(+)</text>
        <dbReference type="Rhea" id="RHEA:28374"/>
        <dbReference type="ChEBI" id="CHEBI:15378"/>
        <dbReference type="ChEBI" id="CHEBI:30616"/>
        <dbReference type="ChEBI" id="CHEBI:43474"/>
        <dbReference type="ChEBI" id="CHEBI:57822"/>
        <dbReference type="ChEBI" id="CHEBI:61386"/>
        <dbReference type="ChEBI" id="CHEBI:83905"/>
        <dbReference type="ChEBI" id="CHEBI:456216"/>
        <dbReference type="EC" id="6.3.2.10"/>
    </reaction>
</comment>
<dbReference type="InterPro" id="IPR035911">
    <property type="entry name" value="MurE/MurF_N"/>
</dbReference>
<evidence type="ECO:0000256" key="6">
    <source>
        <dbReference type="ARBA" id="ARBA00022960"/>
    </source>
</evidence>
<organism evidence="15 16">
    <name type="scientific">Harryflintia acetispora</name>
    <dbReference type="NCBI Taxonomy" id="1849041"/>
    <lineage>
        <taxon>Bacteria</taxon>
        <taxon>Bacillati</taxon>
        <taxon>Bacillota</taxon>
        <taxon>Clostridia</taxon>
        <taxon>Eubacteriales</taxon>
        <taxon>Oscillospiraceae</taxon>
        <taxon>Harryflintia</taxon>
    </lineage>
</organism>
<dbReference type="RefSeq" id="WP_132084379.1">
    <property type="nucleotide sequence ID" value="NZ_SLUK01000004.1"/>
</dbReference>
<dbReference type="Gene3D" id="3.90.190.20">
    <property type="entry name" value="Mur ligase, C-terminal domain"/>
    <property type="match status" value="1"/>
</dbReference>
<keyword evidence="6 10" id="KW-0133">Cell shape</keyword>
<keyword evidence="16" id="KW-1185">Reference proteome</keyword>
<evidence type="ECO:0000256" key="7">
    <source>
        <dbReference type="ARBA" id="ARBA00022984"/>
    </source>
</evidence>
<dbReference type="HAMAP" id="MF_02019">
    <property type="entry name" value="MurF"/>
    <property type="match status" value="1"/>
</dbReference>
<reference evidence="15 16" key="1">
    <citation type="submission" date="2019-03" db="EMBL/GenBank/DDBJ databases">
        <title>Genomic Encyclopedia of Type Strains, Phase IV (KMG-IV): sequencing the most valuable type-strain genomes for metagenomic binning, comparative biology and taxonomic classification.</title>
        <authorList>
            <person name="Goeker M."/>
        </authorList>
    </citation>
    <scope>NUCLEOTIDE SEQUENCE [LARGE SCALE GENOMIC DNA]</scope>
    <source>
        <strain evidence="15 16">DSM 100433</strain>
    </source>
</reference>
<keyword evidence="4 10" id="KW-0547">Nucleotide-binding</keyword>
<evidence type="ECO:0000256" key="10">
    <source>
        <dbReference type="HAMAP-Rule" id="MF_02019"/>
    </source>
</evidence>
<dbReference type="InterPro" id="IPR036615">
    <property type="entry name" value="Mur_ligase_C_dom_sf"/>
</dbReference>
<dbReference type="AlphaFoldDB" id="A0A9X8UK29"/>
<evidence type="ECO:0000256" key="2">
    <source>
        <dbReference type="ARBA" id="ARBA00022598"/>
    </source>
</evidence>
<dbReference type="GO" id="GO:0047480">
    <property type="term" value="F:UDP-N-acetylmuramoyl-tripeptide-D-alanyl-D-alanine ligase activity"/>
    <property type="evidence" value="ECO:0007669"/>
    <property type="project" value="UniProtKB-UniRule"/>
</dbReference>
<dbReference type="GO" id="GO:0008360">
    <property type="term" value="P:regulation of cell shape"/>
    <property type="evidence" value="ECO:0007669"/>
    <property type="project" value="UniProtKB-KW"/>
</dbReference>
<dbReference type="GO" id="GO:0005524">
    <property type="term" value="F:ATP binding"/>
    <property type="evidence" value="ECO:0007669"/>
    <property type="project" value="UniProtKB-UniRule"/>
</dbReference>
<dbReference type="Pfam" id="PF02875">
    <property type="entry name" value="Mur_ligase_C"/>
    <property type="match status" value="1"/>
</dbReference>
<comment type="caution">
    <text evidence="15">The sequence shown here is derived from an EMBL/GenBank/DDBJ whole genome shotgun (WGS) entry which is preliminary data.</text>
</comment>
<evidence type="ECO:0000259" key="14">
    <source>
        <dbReference type="Pfam" id="PF08245"/>
    </source>
</evidence>
<dbReference type="InterPro" id="IPR051046">
    <property type="entry name" value="MurCDEF_CellWall_CoF430Synth"/>
</dbReference>
<dbReference type="Gene3D" id="3.40.1190.10">
    <property type="entry name" value="Mur-like, catalytic domain"/>
    <property type="match status" value="1"/>
</dbReference>
<dbReference type="Pfam" id="PF08245">
    <property type="entry name" value="Mur_ligase_M"/>
    <property type="match status" value="1"/>
</dbReference>
<keyword evidence="3 10" id="KW-0132">Cell division</keyword>
<dbReference type="GO" id="GO:0071555">
    <property type="term" value="P:cell wall organization"/>
    <property type="evidence" value="ECO:0007669"/>
    <property type="project" value="UniProtKB-KW"/>
</dbReference>
<dbReference type="InterPro" id="IPR036565">
    <property type="entry name" value="Mur-like_cat_sf"/>
</dbReference>
<evidence type="ECO:0000259" key="12">
    <source>
        <dbReference type="Pfam" id="PF01225"/>
    </source>
</evidence>
<dbReference type="EMBL" id="SLUK01000004">
    <property type="protein sequence ID" value="TCL43805.1"/>
    <property type="molecule type" value="Genomic_DNA"/>
</dbReference>
<dbReference type="GO" id="GO:0005737">
    <property type="term" value="C:cytoplasm"/>
    <property type="evidence" value="ECO:0007669"/>
    <property type="project" value="UniProtKB-SubCell"/>
</dbReference>
<protein>
    <recommendedName>
        <fullName evidence="10 11">UDP-N-acetylmuramoyl-tripeptide--D-alanyl-D-alanine ligase</fullName>
        <ecNumber evidence="10 11">6.3.2.10</ecNumber>
    </recommendedName>
    <alternativeName>
        <fullName evidence="10">D-alanyl-D-alanine-adding enzyme</fullName>
    </alternativeName>
</protein>
<dbReference type="PANTHER" id="PTHR43024">
    <property type="entry name" value="UDP-N-ACETYLMURAMOYL-TRIPEPTIDE--D-ALANYL-D-ALANINE LIGASE"/>
    <property type="match status" value="1"/>
</dbReference>
<dbReference type="Gene3D" id="3.40.1390.10">
    <property type="entry name" value="MurE/MurF, N-terminal domain"/>
    <property type="match status" value="1"/>
</dbReference>
<comment type="pathway">
    <text evidence="10 11">Cell wall biogenesis; peptidoglycan biosynthesis.</text>
</comment>
<comment type="similarity">
    <text evidence="10">Belongs to the MurCDEF family. MurF subfamily.</text>
</comment>
<evidence type="ECO:0000313" key="16">
    <source>
        <dbReference type="Proteomes" id="UP000294682"/>
    </source>
</evidence>
<keyword evidence="8 10" id="KW-0131">Cell cycle</keyword>
<comment type="subcellular location">
    <subcellularLocation>
        <location evidence="10 11">Cytoplasm</location>
    </subcellularLocation>
</comment>
<accession>A0A9X8UK29</accession>
<dbReference type="GO" id="GO:0009252">
    <property type="term" value="P:peptidoglycan biosynthetic process"/>
    <property type="evidence" value="ECO:0007669"/>
    <property type="project" value="UniProtKB-UniRule"/>
</dbReference>
<keyword evidence="5 10" id="KW-0067">ATP-binding</keyword>
<keyword evidence="1 10" id="KW-0963">Cytoplasm</keyword>
<evidence type="ECO:0000256" key="4">
    <source>
        <dbReference type="ARBA" id="ARBA00022741"/>
    </source>
</evidence>
<feature type="domain" description="Mur ligase C-terminal" evidence="13">
    <location>
        <begin position="321"/>
        <end position="442"/>
    </location>
</feature>
<dbReference type="NCBIfam" id="TIGR01143">
    <property type="entry name" value="murF"/>
    <property type="match status" value="1"/>
</dbReference>
<dbReference type="SUPFAM" id="SSF63418">
    <property type="entry name" value="MurE/MurF N-terminal domain"/>
    <property type="match status" value="1"/>
</dbReference>
<evidence type="ECO:0000256" key="3">
    <source>
        <dbReference type="ARBA" id="ARBA00022618"/>
    </source>
</evidence>
<feature type="domain" description="Mur ligase N-terminal catalytic" evidence="12">
    <location>
        <begin position="23"/>
        <end position="70"/>
    </location>
</feature>
<evidence type="ECO:0000256" key="5">
    <source>
        <dbReference type="ARBA" id="ARBA00022840"/>
    </source>
</evidence>